<dbReference type="OrthoDB" id="300298at2"/>
<dbReference type="Proteomes" id="UP000325286">
    <property type="component" value="Chromosome"/>
</dbReference>
<evidence type="ECO:0000313" key="2">
    <source>
        <dbReference type="Proteomes" id="UP000325286"/>
    </source>
</evidence>
<dbReference type="AlphaFoldDB" id="A0A5B9QN23"/>
<sequence length="70" mass="8048">MASTIHDGIVDDDRVYTTEALARIFGVKQARTVELWLEQMECPIKHFGSRTFVSGHEFRLAVERSEQLPK</sequence>
<dbReference type="KEGG" id="rul:UC8_24100"/>
<evidence type="ECO:0008006" key="3">
    <source>
        <dbReference type="Google" id="ProtNLM"/>
    </source>
</evidence>
<name>A0A5B9QN23_9BACT</name>
<protein>
    <recommendedName>
        <fullName evidence="3">DNA-binding protein</fullName>
    </recommendedName>
</protein>
<accession>A0A5B9QN23</accession>
<organism evidence="1 2">
    <name type="scientific">Roseimaritima ulvae</name>
    <dbReference type="NCBI Taxonomy" id="980254"/>
    <lineage>
        <taxon>Bacteria</taxon>
        <taxon>Pseudomonadati</taxon>
        <taxon>Planctomycetota</taxon>
        <taxon>Planctomycetia</taxon>
        <taxon>Pirellulales</taxon>
        <taxon>Pirellulaceae</taxon>
        <taxon>Roseimaritima</taxon>
    </lineage>
</organism>
<evidence type="ECO:0000313" key="1">
    <source>
        <dbReference type="EMBL" id="QEG40398.1"/>
    </source>
</evidence>
<reference evidence="1 2" key="1">
    <citation type="submission" date="2019-08" db="EMBL/GenBank/DDBJ databases">
        <title>Deep-cultivation of Planctomycetes and their phenomic and genomic characterization uncovers novel biology.</title>
        <authorList>
            <person name="Wiegand S."/>
            <person name="Jogler M."/>
            <person name="Boedeker C."/>
            <person name="Pinto D."/>
            <person name="Vollmers J."/>
            <person name="Rivas-Marin E."/>
            <person name="Kohn T."/>
            <person name="Peeters S.H."/>
            <person name="Heuer A."/>
            <person name="Rast P."/>
            <person name="Oberbeckmann S."/>
            <person name="Bunk B."/>
            <person name="Jeske O."/>
            <person name="Meyerdierks A."/>
            <person name="Storesund J.E."/>
            <person name="Kallscheuer N."/>
            <person name="Luecker S."/>
            <person name="Lage O.M."/>
            <person name="Pohl T."/>
            <person name="Merkel B.J."/>
            <person name="Hornburger P."/>
            <person name="Mueller R.-W."/>
            <person name="Bruemmer F."/>
            <person name="Labrenz M."/>
            <person name="Spormann A.M."/>
            <person name="Op den Camp H."/>
            <person name="Overmann J."/>
            <person name="Amann R."/>
            <person name="Jetten M.S.M."/>
            <person name="Mascher T."/>
            <person name="Medema M.H."/>
            <person name="Devos D.P."/>
            <person name="Kaster A.-K."/>
            <person name="Ovreas L."/>
            <person name="Rohde M."/>
            <person name="Galperin M.Y."/>
            <person name="Jogler C."/>
        </authorList>
    </citation>
    <scope>NUCLEOTIDE SEQUENCE [LARGE SCALE GENOMIC DNA]</scope>
    <source>
        <strain evidence="1 2">UC8</strain>
    </source>
</reference>
<dbReference type="RefSeq" id="WP_068130837.1">
    <property type="nucleotide sequence ID" value="NZ_CP042914.1"/>
</dbReference>
<keyword evidence="2" id="KW-1185">Reference proteome</keyword>
<proteinExistence type="predicted"/>
<gene>
    <name evidence="1" type="ORF">UC8_24100</name>
</gene>
<dbReference type="EMBL" id="CP042914">
    <property type="protein sequence ID" value="QEG40398.1"/>
    <property type="molecule type" value="Genomic_DNA"/>
</dbReference>